<accession>A0A6J7HEI8</accession>
<protein>
    <submittedName>
        <fullName evidence="2">Unannotated protein</fullName>
    </submittedName>
</protein>
<dbReference type="EMBL" id="CAFBMQ010000164">
    <property type="protein sequence ID" value="CAB4914925.1"/>
    <property type="molecule type" value="Genomic_DNA"/>
</dbReference>
<gene>
    <name evidence="2" type="ORF">UFOPK3609_01090</name>
</gene>
<proteinExistence type="predicted"/>
<dbReference type="Pfam" id="PF10979">
    <property type="entry name" value="DUF2786"/>
    <property type="match status" value="1"/>
</dbReference>
<evidence type="ECO:0000313" key="2">
    <source>
        <dbReference type="EMBL" id="CAB4914925.1"/>
    </source>
</evidence>
<feature type="domain" description="DUF2786" evidence="1">
    <location>
        <begin position="186"/>
        <end position="224"/>
    </location>
</feature>
<evidence type="ECO:0000259" key="1">
    <source>
        <dbReference type="Pfam" id="PF10979"/>
    </source>
</evidence>
<reference evidence="2" key="1">
    <citation type="submission" date="2020-05" db="EMBL/GenBank/DDBJ databases">
        <authorList>
            <person name="Chiriac C."/>
            <person name="Salcher M."/>
            <person name="Ghai R."/>
            <person name="Kavagutti S V."/>
        </authorList>
    </citation>
    <scope>NUCLEOTIDE SEQUENCE</scope>
</reference>
<organism evidence="2">
    <name type="scientific">freshwater metagenome</name>
    <dbReference type="NCBI Taxonomy" id="449393"/>
    <lineage>
        <taxon>unclassified sequences</taxon>
        <taxon>metagenomes</taxon>
        <taxon>ecological metagenomes</taxon>
    </lineage>
</organism>
<dbReference type="InterPro" id="IPR024498">
    <property type="entry name" value="DUF2786"/>
</dbReference>
<sequence length="408" mass="43173">MRTPWRSTGRPPVDPDPLELLRAAGRLARDPDAGDLLDPLVSALARAHPALDLPGAETALADGVAAAYDRGWQPADVVHVVRRRVSQRAGRLAAAVVVAQARTTRAADRAPRAWADQLDALGPAAGLAGWWAGTGVDPATGWRDVVRVLGLLPDLPRLEHLLPGPAGWPQHRRADTPVPTGPVDEKALGRVRALLAKAERTEFPEEADALTGKAQELMSRYAIDSAVLADQRGPDLGADVVARRLHLTDPFTGAKAQLLHAVAATNGCRVVLLRELGIATVVGLPVDLELVDLLFTSLLLQATRALADADGPRTAVFRRGFLVAYAARIGERLAVAGERAAAGAAQQHGGSLVPVLVRREAAVQGRVTELFPHLRRTRSRPVDAAGWWAGRRAADGADLGTGRSPLPG</sequence>
<dbReference type="AlphaFoldDB" id="A0A6J7HEI8"/>
<name>A0A6J7HEI8_9ZZZZ</name>